<feature type="region of interest" description="Disordered" evidence="1">
    <location>
        <begin position="1"/>
        <end position="89"/>
    </location>
</feature>
<reference evidence="2" key="1">
    <citation type="submission" date="2018-08" db="EMBL/GenBank/DDBJ databases">
        <authorList>
            <person name="Rossello M."/>
        </authorList>
    </citation>
    <scope>NUCLEOTIDE SEQUENCE [LARGE SCALE GENOMIC DNA]</scope>
    <source>
        <strain evidence="2">cv. Chinese Spring</strain>
    </source>
</reference>
<dbReference type="Gramene" id="TraesJUL2A03G00582580.1">
    <property type="protein sequence ID" value="TraesJUL2A03G00582580.1"/>
    <property type="gene ID" value="TraesJUL2A03G00582580"/>
</dbReference>
<evidence type="ECO:0000313" key="3">
    <source>
        <dbReference type="Proteomes" id="UP000019116"/>
    </source>
</evidence>
<evidence type="ECO:0000256" key="1">
    <source>
        <dbReference type="SAM" id="MobiDB-lite"/>
    </source>
</evidence>
<dbReference type="Gramene" id="TraesWEE_scaffold_005260_01G000300.1">
    <property type="protein sequence ID" value="TraesWEE_scaffold_005260_01G000300.1"/>
    <property type="gene ID" value="TraesWEE_scaffold_005260_01G000300"/>
</dbReference>
<keyword evidence="3" id="KW-1185">Reference proteome</keyword>
<dbReference type="Proteomes" id="UP000019116">
    <property type="component" value="Chromosome 2A"/>
</dbReference>
<dbReference type="AlphaFoldDB" id="A0A3B6ANZ8"/>
<proteinExistence type="predicted"/>
<dbReference type="Gramene" id="TraesCLE_scaffold_016959_01G000500.1">
    <property type="protein sequence ID" value="TraesCLE_scaffold_016959_01G000500.1"/>
    <property type="gene ID" value="TraesCLE_scaffold_016959_01G000500"/>
</dbReference>
<dbReference type="EnsemblPlants" id="TraesCS2A02G000500.1">
    <property type="protein sequence ID" value="TraesCS2A02G000500.1"/>
    <property type="gene ID" value="TraesCS2A02G000500"/>
</dbReference>
<feature type="compositionally biased region" description="Basic and acidic residues" evidence="1">
    <location>
        <begin position="39"/>
        <end position="56"/>
    </location>
</feature>
<dbReference type="Gramene" id="TraesCS2A02G000500.1">
    <property type="protein sequence ID" value="TraesCS2A02G000500.1"/>
    <property type="gene ID" value="TraesCS2A02G000500"/>
</dbReference>
<dbReference type="Gramene" id="TraesCS2A03G0001000.1">
    <property type="protein sequence ID" value="TraesCS2A03G0001000.1.CDS"/>
    <property type="gene ID" value="TraesCS2A03G0001000"/>
</dbReference>
<dbReference type="Gramene" id="TraesLDM2A03G00581010.1">
    <property type="protein sequence ID" value="TraesLDM2A03G00581010.1"/>
    <property type="gene ID" value="TraesLDM2A03G00581010"/>
</dbReference>
<dbReference type="Gramene" id="TraesCAD_scaffold_042733_01G000100.1">
    <property type="protein sequence ID" value="TraesCAD_scaffold_042733_01G000100.1"/>
    <property type="gene ID" value="TraesCAD_scaffold_042733_01G000100"/>
</dbReference>
<accession>A0A3B6ANZ8</accession>
<name>A0A3B6ANZ8_WHEAT</name>
<dbReference type="Gramene" id="TraesARI2A03G00585070.1">
    <property type="protein sequence ID" value="TraesARI2A03G00585070.1"/>
    <property type="gene ID" value="TraesARI2A03G00585070"/>
</dbReference>
<reference evidence="2" key="2">
    <citation type="submission" date="2018-10" db="UniProtKB">
        <authorList>
            <consortium name="EnsemblPlants"/>
        </authorList>
    </citation>
    <scope>IDENTIFICATION</scope>
</reference>
<evidence type="ECO:0000313" key="2">
    <source>
        <dbReference type="EnsemblPlants" id="TraesCS2A02G000500.1"/>
    </source>
</evidence>
<feature type="compositionally biased region" description="Polar residues" evidence="1">
    <location>
        <begin position="7"/>
        <end position="21"/>
    </location>
</feature>
<dbReference type="Gramene" id="TraesROB_scaffold_105354_01G000100.1">
    <property type="protein sequence ID" value="TraesROB_scaffold_105354_01G000100.1"/>
    <property type="gene ID" value="TraesROB_scaffold_105354_01G000100"/>
</dbReference>
<sequence>MAERKGVTTTITETVPQQRSGSGIVDESGQGSLTAGHLLHQDTEQRRDGREKRSQARDLGMGSSDADETKDASGRMSSRRCSPRSFPAT</sequence>
<organism evidence="2">
    <name type="scientific">Triticum aestivum</name>
    <name type="common">Wheat</name>
    <dbReference type="NCBI Taxonomy" id="4565"/>
    <lineage>
        <taxon>Eukaryota</taxon>
        <taxon>Viridiplantae</taxon>
        <taxon>Streptophyta</taxon>
        <taxon>Embryophyta</taxon>
        <taxon>Tracheophyta</taxon>
        <taxon>Spermatophyta</taxon>
        <taxon>Magnoliopsida</taxon>
        <taxon>Liliopsida</taxon>
        <taxon>Poales</taxon>
        <taxon>Poaceae</taxon>
        <taxon>BOP clade</taxon>
        <taxon>Pooideae</taxon>
        <taxon>Triticodae</taxon>
        <taxon>Triticeae</taxon>
        <taxon>Triticinae</taxon>
        <taxon>Triticum</taxon>
    </lineage>
</organism>
<dbReference type="Gramene" id="TraesLAC2A03G00582840.1">
    <property type="protein sequence ID" value="TraesLAC2A03G00582840.1"/>
    <property type="gene ID" value="TraesLAC2A03G00582840"/>
</dbReference>
<protein>
    <submittedName>
        <fullName evidence="2">Uncharacterized protein</fullName>
    </submittedName>
</protein>